<gene>
    <name evidence="2" type="ORF">EJB05_51185</name>
</gene>
<dbReference type="SUPFAM" id="SSF55031">
    <property type="entry name" value="Bacterial exopeptidase dimerisation domain"/>
    <property type="match status" value="1"/>
</dbReference>
<comment type="caution">
    <text evidence="2">The sequence shown here is derived from an EMBL/GenBank/DDBJ whole genome shotgun (WGS) entry which is preliminary data.</text>
</comment>
<dbReference type="PANTHER" id="PTHR11014">
    <property type="entry name" value="PEPTIDASE M20 FAMILY MEMBER"/>
    <property type="match status" value="1"/>
</dbReference>
<organism evidence="2 3">
    <name type="scientific">Eragrostis curvula</name>
    <name type="common">weeping love grass</name>
    <dbReference type="NCBI Taxonomy" id="38414"/>
    <lineage>
        <taxon>Eukaryota</taxon>
        <taxon>Viridiplantae</taxon>
        <taxon>Streptophyta</taxon>
        <taxon>Embryophyta</taxon>
        <taxon>Tracheophyta</taxon>
        <taxon>Spermatophyta</taxon>
        <taxon>Magnoliopsida</taxon>
        <taxon>Liliopsida</taxon>
        <taxon>Poales</taxon>
        <taxon>Poaceae</taxon>
        <taxon>PACMAD clade</taxon>
        <taxon>Chloridoideae</taxon>
        <taxon>Eragrostideae</taxon>
        <taxon>Eragrostidinae</taxon>
        <taxon>Eragrostis</taxon>
    </lineage>
</organism>
<accession>A0A5J9SWF4</accession>
<dbReference type="InterPro" id="IPR002933">
    <property type="entry name" value="Peptidase_M20"/>
</dbReference>
<dbReference type="GO" id="GO:0009850">
    <property type="term" value="P:auxin metabolic process"/>
    <property type="evidence" value="ECO:0007669"/>
    <property type="project" value="TreeGrafter"/>
</dbReference>
<dbReference type="GO" id="GO:0010179">
    <property type="term" value="F:IAA-Ala conjugate hydrolase activity"/>
    <property type="evidence" value="ECO:0007669"/>
    <property type="project" value="TreeGrafter"/>
</dbReference>
<dbReference type="Pfam" id="PF01546">
    <property type="entry name" value="Peptidase_M20"/>
    <property type="match status" value="1"/>
</dbReference>
<dbReference type="OrthoDB" id="6119954at2759"/>
<comment type="function">
    <text evidence="1">Hydrolyzes certain amino acid conjugates of the plant growth regulator indole-3-acetic acid (IAA).</text>
</comment>
<name>A0A5J9SWF4_9POAL</name>
<dbReference type="Gene3D" id="3.40.630.10">
    <property type="entry name" value="Zn peptidases"/>
    <property type="match status" value="1"/>
</dbReference>
<dbReference type="GO" id="GO:0005783">
    <property type="term" value="C:endoplasmic reticulum"/>
    <property type="evidence" value="ECO:0007669"/>
    <property type="project" value="TreeGrafter"/>
</dbReference>
<sequence length="171" mass="18164">MQVVTVTRFQGGGAFNVIPDSVTIGGTFRCFSNEGFQRRIEEVIVVQAAVHWCGTAVDFGTRGSLLPRAVNSAGLHAHFVAVAEETLRAGAVLGDMEPNMGSEDFASFGEAVPSAYFVGSRNEAVGAVHDPHFFVDDGALPYGAAMHANLSMGYLRRRAESSAPGDSRDEL</sequence>
<protein>
    <recommendedName>
        <fullName evidence="4">Peptidase M20 dimerisation domain-containing protein</fullName>
    </recommendedName>
</protein>
<dbReference type="Gramene" id="TVU03292">
    <property type="protein sequence ID" value="TVU03292"/>
    <property type="gene ID" value="EJB05_51185"/>
</dbReference>
<keyword evidence="3" id="KW-1185">Reference proteome</keyword>
<dbReference type="Proteomes" id="UP000324897">
    <property type="component" value="Unassembled WGS sequence"/>
</dbReference>
<feature type="non-terminal residue" evidence="2">
    <location>
        <position position="1"/>
    </location>
</feature>
<evidence type="ECO:0000313" key="3">
    <source>
        <dbReference type="Proteomes" id="UP000324897"/>
    </source>
</evidence>
<dbReference type="EMBL" id="RWGY01000198">
    <property type="protein sequence ID" value="TVU03292.1"/>
    <property type="molecule type" value="Genomic_DNA"/>
</dbReference>
<dbReference type="AlphaFoldDB" id="A0A5J9SWF4"/>
<reference evidence="2 3" key="1">
    <citation type="journal article" date="2019" name="Sci. Rep.">
        <title>A high-quality genome of Eragrostis curvula grass provides insights into Poaceae evolution and supports new strategies to enhance forage quality.</title>
        <authorList>
            <person name="Carballo J."/>
            <person name="Santos B.A.C.M."/>
            <person name="Zappacosta D."/>
            <person name="Garbus I."/>
            <person name="Selva J.P."/>
            <person name="Gallo C.A."/>
            <person name="Diaz A."/>
            <person name="Albertini E."/>
            <person name="Caccamo M."/>
            <person name="Echenique V."/>
        </authorList>
    </citation>
    <scope>NUCLEOTIDE SEQUENCE [LARGE SCALE GENOMIC DNA]</scope>
    <source>
        <strain evidence="3">cv. Victoria</strain>
        <tissue evidence="2">Leaf</tissue>
    </source>
</reference>
<evidence type="ECO:0008006" key="4">
    <source>
        <dbReference type="Google" id="ProtNLM"/>
    </source>
</evidence>
<dbReference type="InterPro" id="IPR036264">
    <property type="entry name" value="Bact_exopeptidase_dim_dom"/>
</dbReference>
<evidence type="ECO:0000313" key="2">
    <source>
        <dbReference type="EMBL" id="TVU03292.1"/>
    </source>
</evidence>
<dbReference type="InterPro" id="IPR017439">
    <property type="entry name" value="Amidohydrolase"/>
</dbReference>
<dbReference type="SUPFAM" id="SSF53187">
    <property type="entry name" value="Zn-dependent exopeptidases"/>
    <property type="match status" value="1"/>
</dbReference>
<dbReference type="PANTHER" id="PTHR11014:SF100">
    <property type="entry name" value="IAA-AMINO ACID HYDROLASE ILR1-LIKE 2"/>
    <property type="match status" value="1"/>
</dbReference>
<evidence type="ECO:0000256" key="1">
    <source>
        <dbReference type="ARBA" id="ARBA00003007"/>
    </source>
</evidence>
<proteinExistence type="predicted"/>